<feature type="transmembrane region" description="Helical" evidence="1">
    <location>
        <begin position="12"/>
        <end position="41"/>
    </location>
</feature>
<dbReference type="AlphaFoldDB" id="A0A812CTM9"/>
<name>A0A812CTM9_ACAPH</name>
<feature type="transmembrane region" description="Helical" evidence="1">
    <location>
        <begin position="151"/>
        <end position="171"/>
    </location>
</feature>
<keyword evidence="1" id="KW-1133">Transmembrane helix</keyword>
<dbReference type="EMBL" id="CAHIKZ030001904">
    <property type="protein sequence ID" value="CAE1277077.1"/>
    <property type="molecule type" value="Genomic_DNA"/>
</dbReference>
<keyword evidence="1" id="KW-0472">Membrane</keyword>
<keyword evidence="1" id="KW-0812">Transmembrane</keyword>
<protein>
    <submittedName>
        <fullName evidence="2">Uncharacterized protein</fullName>
    </submittedName>
</protein>
<dbReference type="Proteomes" id="UP000597762">
    <property type="component" value="Unassembled WGS sequence"/>
</dbReference>
<proteinExistence type="predicted"/>
<sequence>MLCYHSFFLSFYFLLSLLSFFFLSVCLSACFSFILSLSLSFVSLSHDYFSVSDMLLHAETYSRPLSHSLFLFLPFIMFDYVIIRLFTLPLFCLSLSCPTYIHISLPSHTHLFSVVLFSHSLPFISHSFSFSSPSLSLSLSLSLARSLSCDSFSHLISFFYPLAVTVCYDYLPLIHALSLSLSLPPLYLSFSLSFFLSFL</sequence>
<comment type="caution">
    <text evidence="2">The sequence shown here is derived from an EMBL/GenBank/DDBJ whole genome shotgun (WGS) entry which is preliminary data.</text>
</comment>
<reference evidence="2" key="1">
    <citation type="submission" date="2021-01" db="EMBL/GenBank/DDBJ databases">
        <authorList>
            <person name="Li R."/>
            <person name="Bekaert M."/>
        </authorList>
    </citation>
    <scope>NUCLEOTIDE SEQUENCE</scope>
    <source>
        <strain evidence="2">Farmed</strain>
    </source>
</reference>
<evidence type="ECO:0000313" key="3">
    <source>
        <dbReference type="Proteomes" id="UP000597762"/>
    </source>
</evidence>
<accession>A0A812CTM9</accession>
<evidence type="ECO:0000313" key="2">
    <source>
        <dbReference type="EMBL" id="CAE1277077.1"/>
    </source>
</evidence>
<evidence type="ECO:0000256" key="1">
    <source>
        <dbReference type="SAM" id="Phobius"/>
    </source>
</evidence>
<gene>
    <name evidence="2" type="ORF">SPHA_40398</name>
</gene>
<keyword evidence="3" id="KW-1185">Reference proteome</keyword>
<organism evidence="2 3">
    <name type="scientific">Acanthosepion pharaonis</name>
    <name type="common">Pharaoh cuttlefish</name>
    <name type="synonym">Sepia pharaonis</name>
    <dbReference type="NCBI Taxonomy" id="158019"/>
    <lineage>
        <taxon>Eukaryota</taxon>
        <taxon>Metazoa</taxon>
        <taxon>Spiralia</taxon>
        <taxon>Lophotrochozoa</taxon>
        <taxon>Mollusca</taxon>
        <taxon>Cephalopoda</taxon>
        <taxon>Coleoidea</taxon>
        <taxon>Decapodiformes</taxon>
        <taxon>Sepiida</taxon>
        <taxon>Sepiina</taxon>
        <taxon>Sepiidae</taxon>
        <taxon>Acanthosepion</taxon>
    </lineage>
</organism>